<evidence type="ECO:0000313" key="1">
    <source>
        <dbReference type="EMBL" id="MBE8726764.1"/>
    </source>
</evidence>
<dbReference type="EMBL" id="PRDM01000004">
    <property type="protein sequence ID" value="MBE8726764.1"/>
    <property type="molecule type" value="Genomic_DNA"/>
</dbReference>
<dbReference type="Proteomes" id="UP000640614">
    <property type="component" value="Unassembled WGS sequence"/>
</dbReference>
<dbReference type="PROSITE" id="PS51257">
    <property type="entry name" value="PROKAR_LIPOPROTEIN"/>
    <property type="match status" value="1"/>
</dbReference>
<proteinExistence type="predicted"/>
<organism evidence="1 2">
    <name type="scientific">Flavobacterium hungaricum</name>
    <dbReference type="NCBI Taxonomy" id="2082725"/>
    <lineage>
        <taxon>Bacteria</taxon>
        <taxon>Pseudomonadati</taxon>
        <taxon>Bacteroidota</taxon>
        <taxon>Flavobacteriia</taxon>
        <taxon>Flavobacteriales</taxon>
        <taxon>Flavobacteriaceae</taxon>
        <taxon>Flavobacterium</taxon>
    </lineage>
</organism>
<protein>
    <recommendedName>
        <fullName evidence="3">Lipoprotein</fullName>
    </recommendedName>
</protein>
<comment type="caution">
    <text evidence="1">The sequence shown here is derived from an EMBL/GenBank/DDBJ whole genome shotgun (WGS) entry which is preliminary data.</text>
</comment>
<evidence type="ECO:0008006" key="3">
    <source>
        <dbReference type="Google" id="ProtNLM"/>
    </source>
</evidence>
<keyword evidence="2" id="KW-1185">Reference proteome</keyword>
<accession>A0ABR9TN19</accession>
<sequence>MKNINLKNIIIMAFLTSIFSCKEKENKVYIYQTEEFAVKERSMKFDLRDCSKILENFATKNTIKSNSIFTLDIIYEDNYIFKKNLEPYSLKTGKYNISGIWINGNTGELKEIKTEKNITIILDPSEHIPFVQKVIL</sequence>
<gene>
    <name evidence="1" type="ORF">C4F50_17735</name>
</gene>
<name>A0ABR9TN19_9FLAO</name>
<evidence type="ECO:0000313" key="2">
    <source>
        <dbReference type="Proteomes" id="UP000640614"/>
    </source>
</evidence>
<dbReference type="RefSeq" id="WP_194139944.1">
    <property type="nucleotide sequence ID" value="NZ_PRDM01000004.1"/>
</dbReference>
<reference evidence="1 2" key="1">
    <citation type="submission" date="2018-07" db="EMBL/GenBank/DDBJ databases">
        <title>Genome assembly of strain KB82.</title>
        <authorList>
            <person name="Kukolya J."/>
            <person name="Horvath B."/>
            <person name="Nagy I."/>
            <person name="Toth A."/>
        </authorList>
    </citation>
    <scope>NUCLEOTIDE SEQUENCE [LARGE SCALE GENOMIC DNA]</scope>
    <source>
        <strain evidence="1 2">Kb82</strain>
    </source>
</reference>